<evidence type="ECO:0000256" key="2">
    <source>
        <dbReference type="ARBA" id="ARBA00022741"/>
    </source>
</evidence>
<dbReference type="GO" id="GO:0005524">
    <property type="term" value="F:ATP binding"/>
    <property type="evidence" value="ECO:0007669"/>
    <property type="project" value="UniProtKB-KW"/>
</dbReference>
<dbReference type="Gene3D" id="1.10.510.10">
    <property type="entry name" value="Transferase(Phosphotransferase) domain 1"/>
    <property type="match status" value="2"/>
</dbReference>
<dbReference type="PROSITE" id="PS50011">
    <property type="entry name" value="PROTEIN_KINASE_DOM"/>
    <property type="match status" value="1"/>
</dbReference>
<dbReference type="PANTHER" id="PTHR44329:SF288">
    <property type="entry name" value="MITOGEN-ACTIVATED PROTEIN KINASE KINASE KINASE 20"/>
    <property type="match status" value="1"/>
</dbReference>
<name>A0A2P4QRG2_RHIID</name>
<comment type="caution">
    <text evidence="6">The sequence shown here is derived from an EMBL/GenBank/DDBJ whole genome shotgun (WGS) entry which is preliminary data.</text>
</comment>
<keyword evidence="2" id="KW-0547">Nucleotide-binding</keyword>
<dbReference type="GO" id="GO:0004674">
    <property type="term" value="F:protein serine/threonine kinase activity"/>
    <property type="evidence" value="ECO:0007669"/>
    <property type="project" value="TreeGrafter"/>
</dbReference>
<dbReference type="SUPFAM" id="SSF56112">
    <property type="entry name" value="Protein kinase-like (PK-like)"/>
    <property type="match status" value="1"/>
</dbReference>
<evidence type="ECO:0000256" key="3">
    <source>
        <dbReference type="ARBA" id="ARBA00022777"/>
    </source>
</evidence>
<dbReference type="Proteomes" id="UP000018888">
    <property type="component" value="Unassembled WGS sequence"/>
</dbReference>
<evidence type="ECO:0000256" key="4">
    <source>
        <dbReference type="ARBA" id="ARBA00022840"/>
    </source>
</evidence>
<dbReference type="InterPro" id="IPR000719">
    <property type="entry name" value="Prot_kinase_dom"/>
</dbReference>
<organism evidence="6 7">
    <name type="scientific">Rhizophagus irregularis (strain DAOM 181602 / DAOM 197198 / MUCL 43194)</name>
    <name type="common">Arbuscular mycorrhizal fungus</name>
    <name type="synonym">Glomus intraradices</name>
    <dbReference type="NCBI Taxonomy" id="747089"/>
    <lineage>
        <taxon>Eukaryota</taxon>
        <taxon>Fungi</taxon>
        <taxon>Fungi incertae sedis</taxon>
        <taxon>Mucoromycota</taxon>
        <taxon>Glomeromycotina</taxon>
        <taxon>Glomeromycetes</taxon>
        <taxon>Glomerales</taxon>
        <taxon>Glomeraceae</taxon>
        <taxon>Rhizophagus</taxon>
    </lineage>
</organism>
<dbReference type="InterPro" id="IPR051681">
    <property type="entry name" value="Ser/Thr_Kinases-Pseudokinases"/>
</dbReference>
<proteinExistence type="predicted"/>
<gene>
    <name evidence="6" type="ORF">GLOIN_2v1764687</name>
</gene>
<dbReference type="EMBL" id="AUPC02000019">
    <property type="protein sequence ID" value="POG80234.1"/>
    <property type="molecule type" value="Genomic_DNA"/>
</dbReference>
<dbReference type="InterPro" id="IPR011009">
    <property type="entry name" value="Kinase-like_dom_sf"/>
</dbReference>
<sequence length="536" mass="62076">MEILNKISKEKPRNLWKRVDFNEYQIHAISSIDSTTKSEEIDDKVVYMEDLEKRKKAYGTCGECNEPGTGENWCQSCNSKRFKGNFKNWTSGNKDIDEIVQYSQLNSLHCFNCLEWISFEKFQNVTYITRGGFGKIYSGEWSEGYIDYWDIENQKWYRNAGQTVALKSLDNSSEISADFINEIKSHLQIYCQGIVLCFGITQDQNTKDYMMVLKYCEEGNLRNYYLNNYDDTIKLYRLSAIANGLLSIHNAEKVHKDFHSGNILYGGAMLISDLGMCQPANNKEKSDKKEGVYGVLPYMAPEVLHKKEGVYGVLPYMAPEVLRGCQYTKAADIYSFGIIMNEYLSEEIPFSDIPHDHILAVKICKGLRPKISEDIPKFLVDLIMKCWDAKAENRPTAKELYQILKKYWKTNEIRSQMWEYDDKIREKNLKNRSNDNKSESIKTHPQAIYTSRLLNFKNLPEPVNSSDLSLFQVNSDDVPSASENLNLNEINQDDDNLMMVLNHVYIMKYIIYWEGFCVKKDTPTLIINVKSEILGK</sequence>
<evidence type="ECO:0000259" key="5">
    <source>
        <dbReference type="PROSITE" id="PS50011"/>
    </source>
</evidence>
<keyword evidence="7" id="KW-1185">Reference proteome</keyword>
<protein>
    <submittedName>
        <fullName evidence="6">Kinase-like domain-containing protein</fullName>
    </submittedName>
</protein>
<accession>A0A2P4QRG2</accession>
<dbReference type="PANTHER" id="PTHR44329">
    <property type="entry name" value="SERINE/THREONINE-PROTEIN KINASE TNNI3K-RELATED"/>
    <property type="match status" value="1"/>
</dbReference>
<reference evidence="6 7" key="1">
    <citation type="journal article" date="2013" name="Proc. Natl. Acad. Sci. U.S.A.">
        <title>Genome of an arbuscular mycorrhizal fungus provides insight into the oldest plant symbiosis.</title>
        <authorList>
            <person name="Tisserant E."/>
            <person name="Malbreil M."/>
            <person name="Kuo A."/>
            <person name="Kohler A."/>
            <person name="Symeonidi A."/>
            <person name="Balestrini R."/>
            <person name="Charron P."/>
            <person name="Duensing N."/>
            <person name="Frei Dit Frey N."/>
            <person name="Gianinazzi-Pearson V."/>
            <person name="Gilbert L.B."/>
            <person name="Handa Y."/>
            <person name="Herr J.R."/>
            <person name="Hijri M."/>
            <person name="Koul R."/>
            <person name="Kawaguchi M."/>
            <person name="Krajinski F."/>
            <person name="Lammers P.J."/>
            <person name="Masclaux F.G."/>
            <person name="Murat C."/>
            <person name="Morin E."/>
            <person name="Ndikumana S."/>
            <person name="Pagni M."/>
            <person name="Petitpierre D."/>
            <person name="Requena N."/>
            <person name="Rosikiewicz P."/>
            <person name="Riley R."/>
            <person name="Saito K."/>
            <person name="San Clemente H."/>
            <person name="Shapiro H."/>
            <person name="van Tuinen D."/>
            <person name="Becard G."/>
            <person name="Bonfante P."/>
            <person name="Paszkowski U."/>
            <person name="Shachar-Hill Y.Y."/>
            <person name="Tuskan G.A."/>
            <person name="Young P.W."/>
            <person name="Sanders I.R."/>
            <person name="Henrissat B."/>
            <person name="Rensing S.A."/>
            <person name="Grigoriev I.V."/>
            <person name="Corradi N."/>
            <person name="Roux C."/>
            <person name="Martin F."/>
        </authorList>
    </citation>
    <scope>NUCLEOTIDE SEQUENCE [LARGE SCALE GENOMIC DNA]</scope>
    <source>
        <strain evidence="6 7">DAOM 197198</strain>
    </source>
</reference>
<keyword evidence="3" id="KW-0418">Kinase</keyword>
<evidence type="ECO:0000256" key="1">
    <source>
        <dbReference type="ARBA" id="ARBA00022679"/>
    </source>
</evidence>
<dbReference type="Pfam" id="PF07714">
    <property type="entry name" value="PK_Tyr_Ser-Thr"/>
    <property type="match status" value="2"/>
</dbReference>
<dbReference type="InterPro" id="IPR001245">
    <property type="entry name" value="Ser-Thr/Tyr_kinase_cat_dom"/>
</dbReference>
<dbReference type="AlphaFoldDB" id="A0A2P4QRG2"/>
<evidence type="ECO:0000313" key="7">
    <source>
        <dbReference type="Proteomes" id="UP000018888"/>
    </source>
</evidence>
<evidence type="ECO:0000313" key="6">
    <source>
        <dbReference type="EMBL" id="POG80234.1"/>
    </source>
</evidence>
<reference evidence="6 7" key="2">
    <citation type="journal article" date="2018" name="New Phytol.">
        <title>High intraspecific genome diversity in the model arbuscular mycorrhizal symbiont Rhizophagus irregularis.</title>
        <authorList>
            <person name="Chen E.C.H."/>
            <person name="Morin E."/>
            <person name="Beaudet D."/>
            <person name="Noel J."/>
            <person name="Yildirir G."/>
            <person name="Ndikumana S."/>
            <person name="Charron P."/>
            <person name="St-Onge C."/>
            <person name="Giorgi J."/>
            <person name="Kruger M."/>
            <person name="Marton T."/>
            <person name="Ropars J."/>
            <person name="Grigoriev I.V."/>
            <person name="Hainaut M."/>
            <person name="Henrissat B."/>
            <person name="Roux C."/>
            <person name="Martin F."/>
            <person name="Corradi N."/>
        </authorList>
    </citation>
    <scope>NUCLEOTIDE SEQUENCE [LARGE SCALE GENOMIC DNA]</scope>
    <source>
        <strain evidence="6 7">DAOM 197198</strain>
    </source>
</reference>
<dbReference type="VEuPathDB" id="FungiDB:RhiirFUN_018315"/>
<keyword evidence="4" id="KW-0067">ATP-binding</keyword>
<feature type="domain" description="Protein kinase" evidence="5">
    <location>
        <begin position="122"/>
        <end position="408"/>
    </location>
</feature>
<keyword evidence="1" id="KW-0808">Transferase</keyword>